<reference evidence="1 2" key="1">
    <citation type="submission" date="2011-08" db="EMBL/GenBank/DDBJ databases">
        <authorList>
            <person name="Lin Y."/>
            <person name="Hao X."/>
            <person name="Johnstone L."/>
            <person name="Miller S.J."/>
            <person name="Wei G."/>
            <person name="Rensing C."/>
        </authorList>
    </citation>
    <scope>NUCLEOTIDE SEQUENCE [LARGE SCALE GENOMIC DNA]</scope>
    <source>
        <strain evidence="1 2">K42</strain>
    </source>
</reference>
<dbReference type="EMBL" id="AGBF01000047">
    <property type="protein sequence ID" value="EGX58718.1"/>
    <property type="molecule type" value="Genomic_DNA"/>
</dbReference>
<evidence type="ECO:0000313" key="1">
    <source>
        <dbReference type="EMBL" id="EGX58718.1"/>
    </source>
</evidence>
<gene>
    <name evidence="1" type="ORF">SZN_16410</name>
</gene>
<keyword evidence="2" id="KW-1185">Reference proteome</keyword>
<name>G2GCQ7_9ACTN</name>
<proteinExistence type="predicted"/>
<dbReference type="AlphaFoldDB" id="G2GCQ7"/>
<comment type="caution">
    <text evidence="1">The sequence shown here is derived from an EMBL/GenBank/DDBJ whole genome shotgun (WGS) entry which is preliminary data.</text>
</comment>
<sequence length="53" mass="6091">MKPQQVWDLFQWYRGACFRCETVGVPVAIVGDIAAQDTTLPLYACHLCIFRMQ</sequence>
<accession>G2GCQ7</accession>
<organism evidence="1 2">
    <name type="scientific">Streptomyces zinciresistens K42</name>
    <dbReference type="NCBI Taxonomy" id="700597"/>
    <lineage>
        <taxon>Bacteria</taxon>
        <taxon>Bacillati</taxon>
        <taxon>Actinomycetota</taxon>
        <taxon>Actinomycetes</taxon>
        <taxon>Kitasatosporales</taxon>
        <taxon>Streptomycetaceae</taxon>
        <taxon>Streptomyces</taxon>
    </lineage>
</organism>
<dbReference type="RefSeq" id="WP_007496262.1">
    <property type="nucleotide sequence ID" value="NZ_AGBF01000047.1"/>
</dbReference>
<protein>
    <submittedName>
        <fullName evidence="1">Uncharacterized protein</fullName>
    </submittedName>
</protein>
<dbReference type="Proteomes" id="UP000004217">
    <property type="component" value="Unassembled WGS sequence"/>
</dbReference>
<evidence type="ECO:0000313" key="2">
    <source>
        <dbReference type="Proteomes" id="UP000004217"/>
    </source>
</evidence>